<protein>
    <submittedName>
        <fullName evidence="3">Transcriptional repressor DicA</fullName>
    </submittedName>
</protein>
<dbReference type="CDD" id="cd00093">
    <property type="entry name" value="HTH_XRE"/>
    <property type="match status" value="1"/>
</dbReference>
<comment type="caution">
    <text evidence="3">The sequence shown here is derived from an EMBL/GenBank/DDBJ whole genome shotgun (WGS) entry which is preliminary data.</text>
</comment>
<dbReference type="PROSITE" id="PS50943">
    <property type="entry name" value="HTH_CROC1"/>
    <property type="match status" value="1"/>
</dbReference>
<dbReference type="InterPro" id="IPR010982">
    <property type="entry name" value="Lambda_DNA-bd_dom_sf"/>
</dbReference>
<dbReference type="InterPro" id="IPR001387">
    <property type="entry name" value="Cro/C1-type_HTH"/>
</dbReference>
<keyword evidence="1" id="KW-0238">DNA-binding</keyword>
<dbReference type="Pfam" id="PF01381">
    <property type="entry name" value="HTH_3"/>
    <property type="match status" value="1"/>
</dbReference>
<accession>A0A2N5WG79</accession>
<dbReference type="EMBL" id="PKRZ01000001">
    <property type="protein sequence ID" value="PLW61246.1"/>
    <property type="molecule type" value="Genomic_DNA"/>
</dbReference>
<dbReference type="Gene3D" id="1.10.260.40">
    <property type="entry name" value="lambda repressor-like DNA-binding domains"/>
    <property type="match status" value="1"/>
</dbReference>
<dbReference type="Proteomes" id="UP000234865">
    <property type="component" value="Unassembled WGS sequence"/>
</dbReference>
<dbReference type="RefSeq" id="WP_081042523.1">
    <property type="nucleotide sequence ID" value="NZ_CP015905.2"/>
</dbReference>
<dbReference type="SUPFAM" id="SSF47413">
    <property type="entry name" value="lambda repressor-like DNA-binding domains"/>
    <property type="match status" value="1"/>
</dbReference>
<evidence type="ECO:0000313" key="3">
    <source>
        <dbReference type="EMBL" id="PLW61246.1"/>
    </source>
</evidence>
<sequence>MSITSERIKKSRKEKGLTMNELAKIMGVAQSAIVRWENGTTEPKVKIIKNLAEVLEVDEAYLLGTQKEPKAIPLSEYINFLNETDELGDALNKIWSEFIDRKGVSSEERKKAVGAFASLLQYNETEFHREMFSKMFDIIHTLNPIPFEDIIDDNMPMKEMD</sequence>
<gene>
    <name evidence="3" type="ORF">CYU10_000667</name>
</gene>
<evidence type="ECO:0000259" key="2">
    <source>
        <dbReference type="PROSITE" id="PS50943"/>
    </source>
</evidence>
<proteinExistence type="predicted"/>
<feature type="domain" description="HTH cro/C1-type" evidence="2">
    <location>
        <begin position="8"/>
        <end position="62"/>
    </location>
</feature>
<dbReference type="PANTHER" id="PTHR46558:SF11">
    <property type="entry name" value="HTH-TYPE TRANSCRIPTIONAL REGULATOR XRE"/>
    <property type="match status" value="1"/>
</dbReference>
<name>A0A2N5WG79_LACLL</name>
<dbReference type="GO" id="GO:0003677">
    <property type="term" value="F:DNA binding"/>
    <property type="evidence" value="ECO:0007669"/>
    <property type="project" value="UniProtKB-KW"/>
</dbReference>
<organism evidence="3 4">
    <name type="scientific">Lactococcus lactis subsp. lactis</name>
    <name type="common">Streptococcus lactis</name>
    <dbReference type="NCBI Taxonomy" id="1360"/>
    <lineage>
        <taxon>Bacteria</taxon>
        <taxon>Bacillati</taxon>
        <taxon>Bacillota</taxon>
        <taxon>Bacilli</taxon>
        <taxon>Lactobacillales</taxon>
        <taxon>Streptococcaceae</taxon>
        <taxon>Lactococcus</taxon>
    </lineage>
</organism>
<evidence type="ECO:0000313" key="4">
    <source>
        <dbReference type="Proteomes" id="UP000234865"/>
    </source>
</evidence>
<dbReference type="AlphaFoldDB" id="A0A2N5WG79"/>
<evidence type="ECO:0000256" key="1">
    <source>
        <dbReference type="ARBA" id="ARBA00023125"/>
    </source>
</evidence>
<dbReference type="PANTHER" id="PTHR46558">
    <property type="entry name" value="TRACRIPTIONAL REGULATORY PROTEIN-RELATED-RELATED"/>
    <property type="match status" value="1"/>
</dbReference>
<reference evidence="4" key="1">
    <citation type="submission" date="2016-08" db="EMBL/GenBank/DDBJ databases">
        <title>Comparative genomics of Lactococcus lactis strain WFLU12 isolated from the gastrointestinal tract of wild olive flounder (Paralichythys olivaceus).</title>
        <authorList>
            <person name="Nguyen T.L."/>
            <person name="Kim D.-H."/>
        </authorList>
    </citation>
    <scope>NUCLEOTIDE SEQUENCE [LARGE SCALE GENOMIC DNA]</scope>
    <source>
        <strain evidence="4">WFLU12</strain>
    </source>
</reference>
<dbReference type="SMART" id="SM00530">
    <property type="entry name" value="HTH_XRE"/>
    <property type="match status" value="1"/>
</dbReference>